<dbReference type="KEGG" id="ams:AMIS_63650"/>
<gene>
    <name evidence="2" type="ordered locus">AMIS_63650</name>
</gene>
<accession>I0HEZ8</accession>
<dbReference type="Proteomes" id="UP000007882">
    <property type="component" value="Chromosome"/>
</dbReference>
<dbReference type="GO" id="GO:0016747">
    <property type="term" value="F:acyltransferase activity, transferring groups other than amino-acyl groups"/>
    <property type="evidence" value="ECO:0007669"/>
    <property type="project" value="InterPro"/>
</dbReference>
<organism evidence="2 3">
    <name type="scientific">Actinoplanes missouriensis (strain ATCC 14538 / DSM 43046 / CBS 188.64 / JCM 3121 / NBRC 102363 / NCIMB 12654 / NRRL B-3342 / UNCC 431)</name>
    <dbReference type="NCBI Taxonomy" id="512565"/>
    <lineage>
        <taxon>Bacteria</taxon>
        <taxon>Bacillati</taxon>
        <taxon>Actinomycetota</taxon>
        <taxon>Actinomycetes</taxon>
        <taxon>Micromonosporales</taxon>
        <taxon>Micromonosporaceae</taxon>
        <taxon>Actinoplanes</taxon>
    </lineage>
</organism>
<evidence type="ECO:0000313" key="2">
    <source>
        <dbReference type="EMBL" id="BAL91585.1"/>
    </source>
</evidence>
<proteinExistence type="predicted"/>
<dbReference type="InterPro" id="IPR000182">
    <property type="entry name" value="GNAT_dom"/>
</dbReference>
<dbReference type="AlphaFoldDB" id="I0HEZ8"/>
<evidence type="ECO:0000313" key="3">
    <source>
        <dbReference type="Proteomes" id="UP000007882"/>
    </source>
</evidence>
<dbReference type="Gene3D" id="3.40.630.30">
    <property type="match status" value="1"/>
</dbReference>
<evidence type="ECO:0000259" key="1">
    <source>
        <dbReference type="PROSITE" id="PS51186"/>
    </source>
</evidence>
<dbReference type="PROSITE" id="PS51186">
    <property type="entry name" value="GNAT"/>
    <property type="match status" value="1"/>
</dbReference>
<name>I0HEZ8_ACTM4</name>
<sequence>MHGWAQTCHGRAVAGLLGAVASLLGVQEHVPARRATPEDAAELIRLRAVMLQSFPQPNWNDDWQPTSEQILRRRFAEPSPTMAAFVVDRPDGAGLAACALGIVEERLGGPGNPAGLMGYVFSVATDPDQRRKGYSRACMTALLDWFRERGAGAADLRTSEWGEPLYESLGFRRTPDPAMRLRL</sequence>
<feature type="domain" description="N-acetyltransferase" evidence="1">
    <location>
        <begin position="30"/>
        <end position="183"/>
    </location>
</feature>
<dbReference type="InterPro" id="IPR016181">
    <property type="entry name" value="Acyl_CoA_acyltransferase"/>
</dbReference>
<protein>
    <submittedName>
        <fullName evidence="2">Putative GCN5-related N-acetyltransferase</fullName>
    </submittedName>
</protein>
<dbReference type="CDD" id="cd04301">
    <property type="entry name" value="NAT_SF"/>
    <property type="match status" value="1"/>
</dbReference>
<dbReference type="SUPFAM" id="SSF55729">
    <property type="entry name" value="Acyl-CoA N-acyltransferases (Nat)"/>
    <property type="match status" value="1"/>
</dbReference>
<dbReference type="PATRIC" id="fig|512565.3.peg.6365"/>
<keyword evidence="3" id="KW-1185">Reference proteome</keyword>
<dbReference type="Pfam" id="PF00583">
    <property type="entry name" value="Acetyltransf_1"/>
    <property type="match status" value="1"/>
</dbReference>
<reference evidence="2 3" key="1">
    <citation type="submission" date="2012-02" db="EMBL/GenBank/DDBJ databases">
        <title>Complete genome sequence of Actinoplanes missouriensis 431 (= NBRC 102363).</title>
        <authorList>
            <person name="Ohnishi Y."/>
            <person name="Ishikawa J."/>
            <person name="Sekine M."/>
            <person name="Hosoyama A."/>
            <person name="Harada T."/>
            <person name="Narita H."/>
            <person name="Hata T."/>
            <person name="Konno Y."/>
            <person name="Tutikane K."/>
            <person name="Fujita N."/>
            <person name="Horinouchi S."/>
            <person name="Hayakawa M."/>
        </authorList>
    </citation>
    <scope>NUCLEOTIDE SEQUENCE [LARGE SCALE GENOMIC DNA]</scope>
    <source>
        <strain evidence="3">ATCC 14538 / DSM 43046 / CBS 188.64 / JCM 3121 / NBRC 102363 / NCIMB 12654 / NRRL B-3342 / UNCC 431</strain>
    </source>
</reference>
<dbReference type="EMBL" id="AP012319">
    <property type="protein sequence ID" value="BAL91585.1"/>
    <property type="molecule type" value="Genomic_DNA"/>
</dbReference>
<dbReference type="eggNOG" id="COG0456">
    <property type="taxonomic scope" value="Bacteria"/>
</dbReference>
<keyword evidence="2" id="KW-0808">Transferase</keyword>
<dbReference type="STRING" id="512565.AMIS_63650"/>
<dbReference type="HOGENOM" id="CLU_013985_35_1_11"/>